<gene>
    <name evidence="1" type="ORF">HUR95_15770</name>
</gene>
<organism evidence="1 2">
    <name type="scientific">Caldalkalibacillus thermarum (strain TA2.A1)</name>
    <dbReference type="NCBI Taxonomy" id="986075"/>
    <lineage>
        <taxon>Bacteria</taxon>
        <taxon>Bacillati</taxon>
        <taxon>Bacillota</taxon>
        <taxon>Bacilli</taxon>
        <taxon>Bacillales</taxon>
        <taxon>Bacillaceae</taxon>
        <taxon>Caldalkalibacillus</taxon>
    </lineage>
</organism>
<sequence>MEDLQSRMDCIKIAFSKHFTRGRSYERAFARSEILQMLKYGWVIEYDPRDKKACVLGYTAEYRPIHVIISFGDVPVVITAYNPRSKQWKWNKSFDRRICFCK</sequence>
<evidence type="ECO:0000313" key="2">
    <source>
        <dbReference type="Proteomes" id="UP000825179"/>
    </source>
</evidence>
<name>A0A8X8LA42_CALTT</name>
<dbReference type="KEGG" id="cthu:HUR95_15770"/>
<dbReference type="InterPro" id="IPR025354">
    <property type="entry name" value="DUF4258"/>
</dbReference>
<keyword evidence="2" id="KW-1185">Reference proteome</keyword>
<reference evidence="1 2" key="1">
    <citation type="journal article" date="2020" name="Extremophiles">
        <title>Genomic analysis of Caldalkalibacillus thermarum TA2.A1 reveals aerobic alkaliphilic metabolism and evolutionary hallmarks linking alkaliphilic bacteria and plant life.</title>
        <authorList>
            <person name="de Jong S.I."/>
            <person name="van den Broek M.A."/>
            <person name="Merkel A.Y."/>
            <person name="de la Torre Cortes P."/>
            <person name="Kalamorz F."/>
            <person name="Cook G.M."/>
            <person name="van Loosdrecht M.C.M."/>
            <person name="McMillan D.G.G."/>
        </authorList>
    </citation>
    <scope>NUCLEOTIDE SEQUENCE [LARGE SCALE GENOMIC DNA]</scope>
    <source>
        <strain evidence="1 2">TA2.A1</strain>
    </source>
</reference>
<protein>
    <submittedName>
        <fullName evidence="1">DUF4258 domain-containing protein</fullName>
    </submittedName>
</protein>
<proteinExistence type="predicted"/>
<dbReference type="AlphaFoldDB" id="A0A8X8LA42"/>
<dbReference type="RefSeq" id="WP_222822737.1">
    <property type="nucleotide sequence ID" value="NZ_CP082237.1"/>
</dbReference>
<dbReference type="Pfam" id="PF14076">
    <property type="entry name" value="DUF4258"/>
    <property type="match status" value="1"/>
</dbReference>
<evidence type="ECO:0000313" key="1">
    <source>
        <dbReference type="EMBL" id="QZT33663.1"/>
    </source>
</evidence>
<accession>A0A8X8LA42</accession>
<dbReference type="Proteomes" id="UP000825179">
    <property type="component" value="Chromosome"/>
</dbReference>
<dbReference type="EMBL" id="CP082237">
    <property type="protein sequence ID" value="QZT33663.1"/>
    <property type="molecule type" value="Genomic_DNA"/>
</dbReference>